<evidence type="ECO:0000259" key="17">
    <source>
        <dbReference type="Pfam" id="PF02706"/>
    </source>
</evidence>
<feature type="domain" description="Polysaccharide chain length determinant N-terminal" evidence="17">
    <location>
        <begin position="4"/>
        <end position="94"/>
    </location>
</feature>
<dbReference type="InterPro" id="IPR027417">
    <property type="entry name" value="P-loop_NTPase"/>
</dbReference>
<evidence type="ECO:0000256" key="6">
    <source>
        <dbReference type="ARBA" id="ARBA00022519"/>
    </source>
</evidence>
<comment type="subcellular location">
    <subcellularLocation>
        <location evidence="1">Cell inner membrane</location>
        <topology evidence="1">Multi-pass membrane protein</topology>
    </subcellularLocation>
</comment>
<sequence>MEILKDLFKYLKYWYIFLICVVVCLGVAHLYLMITTPQYKISSTLLIKASNGAEAKGKESAFSDLDMFHSFSTVQNEIEVLRSKDLLIKVLQDLSLETKYFTKSFLKNKELYGDALPVQIKVGRLTHAAYSKKGISLEFVDTNHFILKDSLFNKTYAFGTPIKRKEYTITVIKGPGFSQFDKPIHIEFRNLHSMAESYSLRKLVIMPIVKDANTIILNLMDAVPQRGIEIMSKLIEKYNLENVHNKGIIARSTISFIDNRLKYLSEDLSNVAQDVESYKQQNMVTNLTSDAQFSVQNSGDYNRRLAAADVQISVISSIEKYLQLKGNSNNLVPSSLTVQDPTLMSLMSKYNELQLEKQRLLRSVRLENPLISGIDQQLVGIKASMRESLANVKKNLRLERGSLLSNNARYTSEIQKMPVLERGLLERNRAQAVKEGLFHYLLQKREETALSLSSTVPSSQIIDKPAYNSTPESPNSQLIYLCSFLIGIILPACAIYLKYAIHAKVLNISDVKSIDGIRILGELSRKEKHESLILKKDSRTTISELFRYIRMNLSFMNPDNYSQVLLVTSSMKGEGKTFFSINLAMSMAFINKTVVLLEFDFRKPDLLRYMGVTGNNVGLSDYLSADDVELDHIIIPSAESPYLSIIGCGSISENPSELLMSYKIAGLLQELRNRFDYVILDTSPVGQVADAFSLAPYSDASIYMVRYNFTNVSQLEIIRDIAENKKLKNLQIVFNDAKRENGNVYGYGRYQYVADNARKKQLTS</sequence>
<dbReference type="Pfam" id="PF13614">
    <property type="entry name" value="AAA_31"/>
    <property type="match status" value="1"/>
</dbReference>
<gene>
    <name evidence="19" type="ORF">B0I27_11524</name>
</gene>
<evidence type="ECO:0000256" key="3">
    <source>
        <dbReference type="ARBA" id="ARBA00008883"/>
    </source>
</evidence>
<protein>
    <recommendedName>
        <fullName evidence="4">non-specific protein-tyrosine kinase</fullName>
        <ecNumber evidence="4">2.7.10.2</ecNumber>
    </recommendedName>
</protein>
<dbReference type="GO" id="GO:0004715">
    <property type="term" value="F:non-membrane spanning protein tyrosine kinase activity"/>
    <property type="evidence" value="ECO:0007669"/>
    <property type="project" value="UniProtKB-EC"/>
</dbReference>
<dbReference type="InterPro" id="IPR025669">
    <property type="entry name" value="AAA_dom"/>
</dbReference>
<dbReference type="RefSeq" id="WP_106295483.1">
    <property type="nucleotide sequence ID" value="NZ_PVTH01000015.1"/>
</dbReference>
<keyword evidence="12 16" id="KW-1133">Transmembrane helix</keyword>
<evidence type="ECO:0000256" key="2">
    <source>
        <dbReference type="ARBA" id="ARBA00007316"/>
    </source>
</evidence>
<dbReference type="OrthoDB" id="9794577at2"/>
<evidence type="ECO:0000259" key="18">
    <source>
        <dbReference type="Pfam" id="PF13614"/>
    </source>
</evidence>
<dbReference type="PANTHER" id="PTHR32309:SF13">
    <property type="entry name" value="FERRIC ENTEROBACTIN TRANSPORT PROTEIN FEPE"/>
    <property type="match status" value="1"/>
</dbReference>
<evidence type="ECO:0000256" key="10">
    <source>
        <dbReference type="ARBA" id="ARBA00022777"/>
    </source>
</evidence>
<dbReference type="Proteomes" id="UP000238034">
    <property type="component" value="Unassembled WGS sequence"/>
</dbReference>
<evidence type="ECO:0000256" key="5">
    <source>
        <dbReference type="ARBA" id="ARBA00022475"/>
    </source>
</evidence>
<evidence type="ECO:0000256" key="4">
    <source>
        <dbReference type="ARBA" id="ARBA00011903"/>
    </source>
</evidence>
<accession>A0A2T0TRQ9</accession>
<evidence type="ECO:0000256" key="14">
    <source>
        <dbReference type="ARBA" id="ARBA00023137"/>
    </source>
</evidence>
<keyword evidence="13 16" id="KW-0472">Membrane</keyword>
<reference evidence="19 20" key="1">
    <citation type="submission" date="2018-03" db="EMBL/GenBank/DDBJ databases">
        <title>Genomic Encyclopedia of Type Strains, Phase III (KMG-III): the genomes of soil and plant-associated and newly described type strains.</title>
        <authorList>
            <person name="Whitman W."/>
        </authorList>
    </citation>
    <scope>NUCLEOTIDE SEQUENCE [LARGE SCALE GENOMIC DNA]</scope>
    <source>
        <strain evidence="19 20">CGMCC 1.9313</strain>
    </source>
</reference>
<dbReference type="NCBIfam" id="TIGR01007">
    <property type="entry name" value="eps_fam"/>
    <property type="match status" value="1"/>
</dbReference>
<keyword evidence="6" id="KW-0997">Cell inner membrane</keyword>
<keyword evidence="11" id="KW-0067">ATP-binding</keyword>
<evidence type="ECO:0000256" key="11">
    <source>
        <dbReference type="ARBA" id="ARBA00022840"/>
    </source>
</evidence>
<keyword evidence="14" id="KW-0829">Tyrosine-protein kinase</keyword>
<organism evidence="19 20">
    <name type="scientific">Arcticibacter pallidicorallinus</name>
    <dbReference type="NCBI Taxonomy" id="1259464"/>
    <lineage>
        <taxon>Bacteria</taxon>
        <taxon>Pseudomonadati</taxon>
        <taxon>Bacteroidota</taxon>
        <taxon>Sphingobacteriia</taxon>
        <taxon>Sphingobacteriales</taxon>
        <taxon>Sphingobacteriaceae</taxon>
        <taxon>Arcticibacter</taxon>
    </lineage>
</organism>
<dbReference type="SUPFAM" id="SSF52540">
    <property type="entry name" value="P-loop containing nucleoside triphosphate hydrolases"/>
    <property type="match status" value="1"/>
</dbReference>
<evidence type="ECO:0000256" key="13">
    <source>
        <dbReference type="ARBA" id="ARBA00023136"/>
    </source>
</evidence>
<dbReference type="EMBL" id="PVTH01000015">
    <property type="protein sequence ID" value="PRY48323.1"/>
    <property type="molecule type" value="Genomic_DNA"/>
</dbReference>
<comment type="caution">
    <text evidence="19">The sequence shown here is derived from an EMBL/GenBank/DDBJ whole genome shotgun (WGS) entry which is preliminary data.</text>
</comment>
<comment type="catalytic activity">
    <reaction evidence="15">
        <text>L-tyrosyl-[protein] + ATP = O-phospho-L-tyrosyl-[protein] + ADP + H(+)</text>
        <dbReference type="Rhea" id="RHEA:10596"/>
        <dbReference type="Rhea" id="RHEA-COMP:10136"/>
        <dbReference type="Rhea" id="RHEA-COMP:20101"/>
        <dbReference type="ChEBI" id="CHEBI:15378"/>
        <dbReference type="ChEBI" id="CHEBI:30616"/>
        <dbReference type="ChEBI" id="CHEBI:46858"/>
        <dbReference type="ChEBI" id="CHEBI:61978"/>
        <dbReference type="ChEBI" id="CHEBI:456216"/>
        <dbReference type="EC" id="2.7.10.2"/>
    </reaction>
</comment>
<dbReference type="PANTHER" id="PTHR32309">
    <property type="entry name" value="TYROSINE-PROTEIN KINASE"/>
    <property type="match status" value="1"/>
</dbReference>
<evidence type="ECO:0000256" key="16">
    <source>
        <dbReference type="SAM" id="Phobius"/>
    </source>
</evidence>
<keyword evidence="8 16" id="KW-0812">Transmembrane</keyword>
<dbReference type="AlphaFoldDB" id="A0A2T0TRQ9"/>
<dbReference type="InterPro" id="IPR050445">
    <property type="entry name" value="Bact_polysacc_biosynth/exp"/>
</dbReference>
<dbReference type="CDD" id="cd05387">
    <property type="entry name" value="BY-kinase"/>
    <property type="match status" value="1"/>
</dbReference>
<evidence type="ECO:0000256" key="8">
    <source>
        <dbReference type="ARBA" id="ARBA00022692"/>
    </source>
</evidence>
<comment type="similarity">
    <text evidence="3">Belongs to the etk/wzc family.</text>
</comment>
<proteinExistence type="inferred from homology"/>
<dbReference type="GO" id="GO:0005886">
    <property type="term" value="C:plasma membrane"/>
    <property type="evidence" value="ECO:0007669"/>
    <property type="project" value="UniProtKB-SubCell"/>
</dbReference>
<feature type="domain" description="AAA" evidence="18">
    <location>
        <begin position="572"/>
        <end position="695"/>
    </location>
</feature>
<dbReference type="InterPro" id="IPR003856">
    <property type="entry name" value="LPS_length_determ_N"/>
</dbReference>
<dbReference type="Pfam" id="PF02706">
    <property type="entry name" value="Wzz"/>
    <property type="match status" value="1"/>
</dbReference>
<feature type="transmembrane region" description="Helical" evidence="16">
    <location>
        <begin position="12"/>
        <end position="34"/>
    </location>
</feature>
<dbReference type="InterPro" id="IPR005702">
    <property type="entry name" value="Wzc-like_C"/>
</dbReference>
<keyword evidence="7" id="KW-0808">Transferase</keyword>
<dbReference type="Gene3D" id="3.40.50.300">
    <property type="entry name" value="P-loop containing nucleotide triphosphate hydrolases"/>
    <property type="match status" value="1"/>
</dbReference>
<evidence type="ECO:0000313" key="20">
    <source>
        <dbReference type="Proteomes" id="UP000238034"/>
    </source>
</evidence>
<keyword evidence="20" id="KW-1185">Reference proteome</keyword>
<keyword evidence="5" id="KW-1003">Cell membrane</keyword>
<evidence type="ECO:0000256" key="15">
    <source>
        <dbReference type="ARBA" id="ARBA00051245"/>
    </source>
</evidence>
<evidence type="ECO:0000256" key="9">
    <source>
        <dbReference type="ARBA" id="ARBA00022741"/>
    </source>
</evidence>
<evidence type="ECO:0000256" key="12">
    <source>
        <dbReference type="ARBA" id="ARBA00022989"/>
    </source>
</evidence>
<evidence type="ECO:0000256" key="1">
    <source>
        <dbReference type="ARBA" id="ARBA00004429"/>
    </source>
</evidence>
<dbReference type="GO" id="GO:0005524">
    <property type="term" value="F:ATP binding"/>
    <property type="evidence" value="ECO:0007669"/>
    <property type="project" value="UniProtKB-KW"/>
</dbReference>
<evidence type="ECO:0000313" key="19">
    <source>
        <dbReference type="EMBL" id="PRY48323.1"/>
    </source>
</evidence>
<keyword evidence="9" id="KW-0547">Nucleotide-binding</keyword>
<evidence type="ECO:0000256" key="7">
    <source>
        <dbReference type="ARBA" id="ARBA00022679"/>
    </source>
</evidence>
<comment type="similarity">
    <text evidence="2">Belongs to the CpsD/CapB family.</text>
</comment>
<dbReference type="EC" id="2.7.10.2" evidence="4"/>
<name>A0A2T0TRQ9_9SPHI</name>
<keyword evidence="10" id="KW-0418">Kinase</keyword>